<evidence type="ECO:0000313" key="13">
    <source>
        <dbReference type="EMBL" id="KAF2141618.1"/>
    </source>
</evidence>
<dbReference type="SUPFAM" id="SSF57850">
    <property type="entry name" value="RING/U-box"/>
    <property type="match status" value="1"/>
</dbReference>
<dbReference type="GO" id="GO:0004386">
    <property type="term" value="F:helicase activity"/>
    <property type="evidence" value="ECO:0007669"/>
    <property type="project" value="UniProtKB-KW"/>
</dbReference>
<dbReference type="PANTHER" id="PTHR45626:SF52">
    <property type="entry name" value="SINGLE-STRANDED DNA-DEPENDENT ATPASE (EUROFUNG)"/>
    <property type="match status" value="1"/>
</dbReference>
<dbReference type="InterPro" id="IPR013083">
    <property type="entry name" value="Znf_RING/FYVE/PHD"/>
</dbReference>
<dbReference type="CDD" id="cd18793">
    <property type="entry name" value="SF2_C_SNF"/>
    <property type="match status" value="1"/>
</dbReference>
<evidence type="ECO:0000256" key="1">
    <source>
        <dbReference type="ARBA" id="ARBA00007025"/>
    </source>
</evidence>
<feature type="domain" description="Helicase ATP-binding" evidence="11">
    <location>
        <begin position="88"/>
        <end position="273"/>
    </location>
</feature>
<dbReference type="Gene3D" id="3.40.50.300">
    <property type="entry name" value="P-loop containing nucleotide triphosphate hydrolases"/>
    <property type="match status" value="1"/>
</dbReference>
<keyword evidence="4 9" id="KW-0863">Zinc-finger</keyword>
<dbReference type="Pfam" id="PF00271">
    <property type="entry name" value="Helicase_C"/>
    <property type="match status" value="1"/>
</dbReference>
<evidence type="ECO:0000259" key="12">
    <source>
        <dbReference type="PROSITE" id="PS51194"/>
    </source>
</evidence>
<evidence type="ECO:0000256" key="8">
    <source>
        <dbReference type="ARBA" id="ARBA00022840"/>
    </source>
</evidence>
<protein>
    <submittedName>
        <fullName evidence="13">Uncharacterized protein</fullName>
    </submittedName>
</protein>
<keyword evidence="5" id="KW-0378">Hydrolase</keyword>
<dbReference type="InterPro" id="IPR001841">
    <property type="entry name" value="Znf_RING"/>
</dbReference>
<evidence type="ECO:0000256" key="3">
    <source>
        <dbReference type="ARBA" id="ARBA00022741"/>
    </source>
</evidence>
<evidence type="ECO:0000259" key="10">
    <source>
        <dbReference type="PROSITE" id="PS50089"/>
    </source>
</evidence>
<dbReference type="Proteomes" id="UP000799438">
    <property type="component" value="Unassembled WGS sequence"/>
</dbReference>
<evidence type="ECO:0000256" key="9">
    <source>
        <dbReference type="PROSITE-ProRule" id="PRU00175"/>
    </source>
</evidence>
<sequence>MAREDHNPAMDPDEMDFDQILDEFSQHEYLGEAASDIHMKHALLSHQEEALEFIRLRESEATLSFRNMWETIGPNSECFQHIITGAKSSIPSDIRGGMIADEMGLGKSLTMIAAILRSKNSAGSFSQSCVSGSSVGGDFTLTSKATLIVVPSALLLDSWADQINEHLFPGTIKLYIYHGKGREVEYSTLVDNDIVLTTYGTITSEFSRQRSIIHHITWYRLVLDEAHVIRNWSTKQFRTVTAISAQIRWCLSGTPIQNSLDDLGALVQFLRVPILEERATFRQFITKKTFDKGAIKDAFGNLRSLLGSICLRRPKKVLPMYRDTQNWTETWQSIDFTPSERAQYQRLEETCKNAIVSAVNGRMTKEAHRSILEALLRLRLFCNNGERAMDTHGFSLGMDPDEIFSSLLQAGDATCAYCSCDVVSLGGSGDPSSAIVTICRHLVCGECLDTYWNDLNGYQDQEEAPCPLCHGTHNHYRQSIESTYSVRHHSAFGRTYPTKMLVLLENILQHRKQHKSVVFSFWKRTLDIVGDLLRDNNIPYFRVDGSLSSSARKSVLSEFQISTDTTVLLMTLGTGAVGLNSLSVADRLHILEPQWNPSVENQAIGRVLRLGQKNAVTIVRYIVNNTVEKNVQKRQHRKNILFRGGFDDETRRKGKLDQYLEMLS</sequence>
<dbReference type="PROSITE" id="PS51192">
    <property type="entry name" value="HELICASE_ATP_BIND_1"/>
    <property type="match status" value="1"/>
</dbReference>
<evidence type="ECO:0000256" key="6">
    <source>
        <dbReference type="ARBA" id="ARBA00022806"/>
    </source>
</evidence>
<dbReference type="OrthoDB" id="448448at2759"/>
<feature type="domain" description="RING-type" evidence="10">
    <location>
        <begin position="415"/>
        <end position="470"/>
    </location>
</feature>
<keyword evidence="2" id="KW-0479">Metal-binding</keyword>
<dbReference type="InterPro" id="IPR027417">
    <property type="entry name" value="P-loop_NTPase"/>
</dbReference>
<name>A0A6A6BDE8_9PEZI</name>
<organism evidence="13 14">
    <name type="scientific">Aplosporella prunicola CBS 121167</name>
    <dbReference type="NCBI Taxonomy" id="1176127"/>
    <lineage>
        <taxon>Eukaryota</taxon>
        <taxon>Fungi</taxon>
        <taxon>Dikarya</taxon>
        <taxon>Ascomycota</taxon>
        <taxon>Pezizomycotina</taxon>
        <taxon>Dothideomycetes</taxon>
        <taxon>Dothideomycetes incertae sedis</taxon>
        <taxon>Botryosphaeriales</taxon>
        <taxon>Aplosporellaceae</taxon>
        <taxon>Aplosporella</taxon>
    </lineage>
</organism>
<dbReference type="InterPro" id="IPR001650">
    <property type="entry name" value="Helicase_C-like"/>
</dbReference>
<reference evidence="13" key="1">
    <citation type="journal article" date="2020" name="Stud. Mycol.">
        <title>101 Dothideomycetes genomes: a test case for predicting lifestyles and emergence of pathogens.</title>
        <authorList>
            <person name="Haridas S."/>
            <person name="Albert R."/>
            <person name="Binder M."/>
            <person name="Bloem J."/>
            <person name="Labutti K."/>
            <person name="Salamov A."/>
            <person name="Andreopoulos B."/>
            <person name="Baker S."/>
            <person name="Barry K."/>
            <person name="Bills G."/>
            <person name="Bluhm B."/>
            <person name="Cannon C."/>
            <person name="Castanera R."/>
            <person name="Culley D."/>
            <person name="Daum C."/>
            <person name="Ezra D."/>
            <person name="Gonzalez J."/>
            <person name="Henrissat B."/>
            <person name="Kuo A."/>
            <person name="Liang C."/>
            <person name="Lipzen A."/>
            <person name="Lutzoni F."/>
            <person name="Magnuson J."/>
            <person name="Mondo S."/>
            <person name="Nolan M."/>
            <person name="Ohm R."/>
            <person name="Pangilinan J."/>
            <person name="Park H.-J."/>
            <person name="Ramirez L."/>
            <person name="Alfaro M."/>
            <person name="Sun H."/>
            <person name="Tritt A."/>
            <person name="Yoshinaga Y."/>
            <person name="Zwiers L.-H."/>
            <person name="Turgeon B."/>
            <person name="Goodwin S."/>
            <person name="Spatafora J."/>
            <person name="Crous P."/>
            <person name="Grigoriev I."/>
        </authorList>
    </citation>
    <scope>NUCLEOTIDE SEQUENCE</scope>
    <source>
        <strain evidence="13">CBS 121167</strain>
    </source>
</reference>
<dbReference type="SMART" id="SM00487">
    <property type="entry name" value="DEXDc"/>
    <property type="match status" value="1"/>
</dbReference>
<dbReference type="InterPro" id="IPR038718">
    <property type="entry name" value="SNF2-like_sf"/>
</dbReference>
<dbReference type="GO" id="GO:0008270">
    <property type="term" value="F:zinc ion binding"/>
    <property type="evidence" value="ECO:0007669"/>
    <property type="project" value="UniProtKB-KW"/>
</dbReference>
<keyword evidence="7" id="KW-0862">Zinc</keyword>
<dbReference type="InterPro" id="IPR000330">
    <property type="entry name" value="SNF2_N"/>
</dbReference>
<keyword evidence="3" id="KW-0547">Nucleotide-binding</keyword>
<dbReference type="PROSITE" id="PS50089">
    <property type="entry name" value="ZF_RING_2"/>
    <property type="match status" value="1"/>
</dbReference>
<dbReference type="EMBL" id="ML995486">
    <property type="protein sequence ID" value="KAF2141618.1"/>
    <property type="molecule type" value="Genomic_DNA"/>
</dbReference>
<dbReference type="PROSITE" id="PS00518">
    <property type="entry name" value="ZF_RING_1"/>
    <property type="match status" value="1"/>
</dbReference>
<evidence type="ECO:0000256" key="5">
    <source>
        <dbReference type="ARBA" id="ARBA00022801"/>
    </source>
</evidence>
<evidence type="ECO:0000256" key="7">
    <source>
        <dbReference type="ARBA" id="ARBA00022833"/>
    </source>
</evidence>
<dbReference type="RefSeq" id="XP_033397330.1">
    <property type="nucleotide sequence ID" value="XM_033542112.1"/>
</dbReference>
<gene>
    <name evidence="13" type="ORF">K452DRAFT_298308</name>
</gene>
<proteinExistence type="inferred from homology"/>
<dbReference type="AlphaFoldDB" id="A0A6A6BDE8"/>
<keyword evidence="6" id="KW-0347">Helicase</keyword>
<dbReference type="CDD" id="cd18008">
    <property type="entry name" value="DEXDc_SHPRH-like"/>
    <property type="match status" value="1"/>
</dbReference>
<dbReference type="Pfam" id="PF00176">
    <property type="entry name" value="SNF2-rel_dom"/>
    <property type="match status" value="1"/>
</dbReference>
<dbReference type="Gene3D" id="3.30.40.10">
    <property type="entry name" value="Zinc/RING finger domain, C3HC4 (zinc finger)"/>
    <property type="match status" value="1"/>
</dbReference>
<dbReference type="GO" id="GO:0008094">
    <property type="term" value="F:ATP-dependent activity, acting on DNA"/>
    <property type="evidence" value="ECO:0007669"/>
    <property type="project" value="TreeGrafter"/>
</dbReference>
<dbReference type="PROSITE" id="PS51194">
    <property type="entry name" value="HELICASE_CTER"/>
    <property type="match status" value="1"/>
</dbReference>
<dbReference type="InterPro" id="IPR014001">
    <property type="entry name" value="Helicase_ATP-bd"/>
</dbReference>
<feature type="domain" description="Helicase C-terminal" evidence="12">
    <location>
        <begin position="502"/>
        <end position="654"/>
    </location>
</feature>
<dbReference type="Gene3D" id="3.40.50.10810">
    <property type="entry name" value="Tandem AAA-ATPase domain"/>
    <property type="match status" value="1"/>
</dbReference>
<evidence type="ECO:0000313" key="14">
    <source>
        <dbReference type="Proteomes" id="UP000799438"/>
    </source>
</evidence>
<dbReference type="GO" id="GO:0005524">
    <property type="term" value="F:ATP binding"/>
    <property type="evidence" value="ECO:0007669"/>
    <property type="project" value="UniProtKB-KW"/>
</dbReference>
<dbReference type="PANTHER" id="PTHR45626">
    <property type="entry name" value="TRANSCRIPTION TERMINATION FACTOR 2-RELATED"/>
    <property type="match status" value="1"/>
</dbReference>
<evidence type="ECO:0000256" key="4">
    <source>
        <dbReference type="ARBA" id="ARBA00022771"/>
    </source>
</evidence>
<dbReference type="GeneID" id="54299609"/>
<dbReference type="GO" id="GO:0005634">
    <property type="term" value="C:nucleus"/>
    <property type="evidence" value="ECO:0007669"/>
    <property type="project" value="TreeGrafter"/>
</dbReference>
<keyword evidence="14" id="KW-1185">Reference proteome</keyword>
<dbReference type="InterPro" id="IPR017907">
    <property type="entry name" value="Znf_RING_CS"/>
</dbReference>
<comment type="similarity">
    <text evidence="1">Belongs to the SNF2/RAD54 helicase family.</text>
</comment>
<dbReference type="GO" id="GO:0006281">
    <property type="term" value="P:DNA repair"/>
    <property type="evidence" value="ECO:0007669"/>
    <property type="project" value="TreeGrafter"/>
</dbReference>
<dbReference type="InterPro" id="IPR049730">
    <property type="entry name" value="SNF2/RAD54-like_C"/>
</dbReference>
<dbReference type="SMART" id="SM00490">
    <property type="entry name" value="HELICc"/>
    <property type="match status" value="1"/>
</dbReference>
<dbReference type="InterPro" id="IPR050628">
    <property type="entry name" value="SNF2_RAD54_helicase_TF"/>
</dbReference>
<evidence type="ECO:0000259" key="11">
    <source>
        <dbReference type="PROSITE" id="PS51192"/>
    </source>
</evidence>
<dbReference type="SUPFAM" id="SSF52540">
    <property type="entry name" value="P-loop containing nucleoside triphosphate hydrolases"/>
    <property type="match status" value="2"/>
</dbReference>
<dbReference type="GO" id="GO:0016787">
    <property type="term" value="F:hydrolase activity"/>
    <property type="evidence" value="ECO:0007669"/>
    <property type="project" value="UniProtKB-KW"/>
</dbReference>
<evidence type="ECO:0000256" key="2">
    <source>
        <dbReference type="ARBA" id="ARBA00022723"/>
    </source>
</evidence>
<accession>A0A6A6BDE8</accession>
<keyword evidence="8" id="KW-0067">ATP-binding</keyword>